<gene>
    <name evidence="3" type="ORF">KGQ19_40465</name>
</gene>
<name>A0ABS5L4A8_9ACTN</name>
<feature type="signal peptide" evidence="2">
    <location>
        <begin position="1"/>
        <end position="34"/>
    </location>
</feature>
<sequence>MTHRSRSRAAAVLTACLAMAVGVVFGPASAPASADSVACHEYSVPVPALGPGTYMAGRLCSPAAGSGTVMVLVPGATYNSTYWDFPYDPSVYNFRQAMNASGYATMTVDRLGTGASSKPLSPAVTSEGQALAVHQVIQALRAGRVGGRAFAKVLLGGHSLGSTISIWEAATYHDVDGVLLTGVSHSVNTVGLALVLASFLPAPLDPGLAGRGLDAGYLTTEPGTRVSDFDAPDIPDPGVAATDEATKDVLSATEAPDALGAVLLPVSVSIDVPVLLADGQDDQLFCGSLTGGDDCSTAAALAAGEAPYFSSAAHLETYVLPGSGHDVNLAPDTQLYQQEVLRWMASWSF</sequence>
<comment type="caution">
    <text evidence="3">The sequence shown here is derived from an EMBL/GenBank/DDBJ whole genome shotgun (WGS) entry which is preliminary data.</text>
</comment>
<protein>
    <submittedName>
        <fullName evidence="3">Alpha/beta hydrolase</fullName>
    </submittedName>
</protein>
<dbReference type="PANTHER" id="PTHR43798">
    <property type="entry name" value="MONOACYLGLYCEROL LIPASE"/>
    <property type="match status" value="1"/>
</dbReference>
<reference evidence="3 4" key="1">
    <citation type="submission" date="2020-02" db="EMBL/GenBank/DDBJ databases">
        <title>Acidophilic actinobacteria isolated from forest soil.</title>
        <authorList>
            <person name="Golinska P."/>
        </authorList>
    </citation>
    <scope>NUCLEOTIDE SEQUENCE [LARGE SCALE GENOMIC DNA]</scope>
    <source>
        <strain evidence="3 4">NL8</strain>
    </source>
</reference>
<dbReference type="InterPro" id="IPR050266">
    <property type="entry name" value="AB_hydrolase_sf"/>
</dbReference>
<keyword evidence="2" id="KW-0732">Signal</keyword>
<proteinExistence type="predicted"/>
<organism evidence="3 4">
    <name type="scientific">Catenulispora pinistramenti</name>
    <dbReference type="NCBI Taxonomy" id="2705254"/>
    <lineage>
        <taxon>Bacteria</taxon>
        <taxon>Bacillati</taxon>
        <taxon>Actinomycetota</taxon>
        <taxon>Actinomycetes</taxon>
        <taxon>Catenulisporales</taxon>
        <taxon>Catenulisporaceae</taxon>
        <taxon>Catenulispora</taxon>
    </lineage>
</organism>
<evidence type="ECO:0000256" key="2">
    <source>
        <dbReference type="SAM" id="SignalP"/>
    </source>
</evidence>
<dbReference type="Gene3D" id="3.40.50.1820">
    <property type="entry name" value="alpha/beta hydrolase"/>
    <property type="match status" value="1"/>
</dbReference>
<evidence type="ECO:0000256" key="1">
    <source>
        <dbReference type="ARBA" id="ARBA00022801"/>
    </source>
</evidence>
<dbReference type="RefSeq" id="WP_212019409.1">
    <property type="nucleotide sequence ID" value="NZ_JAAFYZ010000234.1"/>
</dbReference>
<keyword evidence="1 3" id="KW-0378">Hydrolase</keyword>
<dbReference type="GO" id="GO:0016787">
    <property type="term" value="F:hydrolase activity"/>
    <property type="evidence" value="ECO:0007669"/>
    <property type="project" value="UniProtKB-KW"/>
</dbReference>
<dbReference type="Proteomes" id="UP000730482">
    <property type="component" value="Unassembled WGS sequence"/>
</dbReference>
<accession>A0ABS5L4A8</accession>
<dbReference type="PANTHER" id="PTHR43798:SF31">
    <property type="entry name" value="AB HYDROLASE SUPERFAMILY PROTEIN YCLE"/>
    <property type="match status" value="1"/>
</dbReference>
<dbReference type="EMBL" id="JAAFYZ010000234">
    <property type="protein sequence ID" value="MBS2553147.1"/>
    <property type="molecule type" value="Genomic_DNA"/>
</dbReference>
<evidence type="ECO:0000313" key="4">
    <source>
        <dbReference type="Proteomes" id="UP000730482"/>
    </source>
</evidence>
<keyword evidence="4" id="KW-1185">Reference proteome</keyword>
<evidence type="ECO:0000313" key="3">
    <source>
        <dbReference type="EMBL" id="MBS2553147.1"/>
    </source>
</evidence>
<dbReference type="SUPFAM" id="SSF53474">
    <property type="entry name" value="alpha/beta-Hydrolases"/>
    <property type="match status" value="1"/>
</dbReference>
<dbReference type="InterPro" id="IPR029058">
    <property type="entry name" value="AB_hydrolase_fold"/>
</dbReference>
<feature type="chain" id="PRO_5047252634" evidence="2">
    <location>
        <begin position="35"/>
        <end position="349"/>
    </location>
</feature>